<sequence length="801" mass="88574">MNKQNTNKPELLAPAGNLNCALAALQSGADAVYAGISRFNAREMGENFSWEDMSRLSAYTKKNNKRFYLTLNTLVKEHELEEFGASVEKISMLKPDAVIVQDIGVIRFLREYFPSLSIHGSTQMGIHNSDGVMAASDMGLERVILERQVTMEELKTICKKPVEIEVFIHGALCCSISGHCLFSSWLGGWSGNRGRCKQPCRRRFHGEEDGNKKSGFFFSTRDFYSLDMLDELADAGVCSLKIEGRLKKPDYVRSVVTAYRMMLDTDADQKFSTLKEARAVLAGSYGRKWSHGFATAEDMESLIQFDSAGVSGRLAGSVEKTARNGFEASVIQRLHIGDRIRIQPRSGDEGPSITITKMSRDRAAVKSAVKGSKVFIHCDKEVSPRSLIYKIGESSSESVKRPAEMPLFDPPLELSLKIAASAAGLEVRAELPDGRELLWRDSEPVDAAQNRPLEASTLEEAFRVTRNSELSVSRVNVSISTNDAGTGLFIPAGRLKKTRRAFWEWLEEQPELTEAMENSAGAAPVWRENFIADRKKYAGSLSTAAAAGSKAASKLPAAYHPYDSRTGVKLPIERINVLDAASFIDGPSRSVTGPEGIHELLLPFFCPENRLNRLEEIVKKAWEKGIRRFRITSLYQFRLLQRALGSEPAGSIKLPEDISLSVSFPLPAANSMAARELQSLGAGRVQIWLELDKDAIEKAASNWPVIAEIYRRGKPFLLATRADLSIEGKITDSRGKEFMVEKPPVSDLDFSEEGSSGALGFVFPAEVISLPEQPGCSEYFELNRITGDEKETGFNYDFALI</sequence>
<dbReference type="EMBL" id="JAQQAL010000015">
    <property type="protein sequence ID" value="MDC7226632.1"/>
    <property type="molecule type" value="Genomic_DNA"/>
</dbReference>
<dbReference type="InterPro" id="IPR020988">
    <property type="entry name" value="Pept_U32_collagenase"/>
</dbReference>
<dbReference type="InterPro" id="IPR051454">
    <property type="entry name" value="RNA/ubiquinone_mod_enzymes"/>
</dbReference>
<organism evidence="2 3">
    <name type="scientific">Candidatus Thalassospirochaeta sargassi</name>
    <dbReference type="NCBI Taxonomy" id="3119039"/>
    <lineage>
        <taxon>Bacteria</taxon>
        <taxon>Pseudomonadati</taxon>
        <taxon>Spirochaetota</taxon>
        <taxon>Spirochaetia</taxon>
        <taxon>Spirochaetales</taxon>
        <taxon>Spirochaetaceae</taxon>
        <taxon>Candidatus Thalassospirochaeta</taxon>
    </lineage>
</organism>
<dbReference type="AlphaFoldDB" id="A0AAJ1IET6"/>
<name>A0AAJ1IET6_9SPIO</name>
<dbReference type="Pfam" id="PF12392">
    <property type="entry name" value="DUF3656"/>
    <property type="match status" value="1"/>
</dbReference>
<gene>
    <name evidence="2" type="ORF">PQJ61_07690</name>
</gene>
<dbReference type="PANTHER" id="PTHR30217">
    <property type="entry name" value="PEPTIDASE U32 FAMILY"/>
    <property type="match status" value="1"/>
</dbReference>
<dbReference type="Pfam" id="PF01136">
    <property type="entry name" value="Peptidase_U32"/>
    <property type="match status" value="1"/>
</dbReference>
<dbReference type="Proteomes" id="UP001221217">
    <property type="component" value="Unassembled WGS sequence"/>
</dbReference>
<proteinExistence type="predicted"/>
<reference evidence="2 3" key="1">
    <citation type="submission" date="2022-12" db="EMBL/GenBank/DDBJ databases">
        <title>Metagenome assembled genome from gulf of manar.</title>
        <authorList>
            <person name="Kohli P."/>
            <person name="Pk S."/>
            <person name="Venkata Ramana C."/>
            <person name="Sasikala C."/>
        </authorList>
    </citation>
    <scope>NUCLEOTIDE SEQUENCE [LARGE SCALE GENOMIC DNA]</scope>
    <source>
        <strain evidence="2">JB008</strain>
    </source>
</reference>
<accession>A0AAJ1IET6</accession>
<evidence type="ECO:0000313" key="3">
    <source>
        <dbReference type="Proteomes" id="UP001221217"/>
    </source>
</evidence>
<feature type="domain" description="Peptidase U32 collagenase" evidence="1">
    <location>
        <begin position="423"/>
        <end position="509"/>
    </location>
</feature>
<comment type="caution">
    <text evidence="2">The sequence shown here is derived from an EMBL/GenBank/DDBJ whole genome shotgun (WGS) entry which is preliminary data.</text>
</comment>
<dbReference type="InterPro" id="IPR001539">
    <property type="entry name" value="Peptidase_U32"/>
</dbReference>
<evidence type="ECO:0000313" key="2">
    <source>
        <dbReference type="EMBL" id="MDC7226632.1"/>
    </source>
</evidence>
<evidence type="ECO:0000259" key="1">
    <source>
        <dbReference type="Pfam" id="PF12392"/>
    </source>
</evidence>
<dbReference type="PANTHER" id="PTHR30217:SF10">
    <property type="entry name" value="23S RRNA 5-HYDROXYCYTIDINE C2501 SYNTHASE"/>
    <property type="match status" value="1"/>
</dbReference>
<protein>
    <submittedName>
        <fullName evidence="2">DUF3656 domain-containing protein</fullName>
    </submittedName>
</protein>